<dbReference type="PANTHER" id="PTHR19328">
    <property type="entry name" value="HEDGEHOG-INTERACTING PROTEIN"/>
    <property type="match status" value="1"/>
</dbReference>
<dbReference type="SUPFAM" id="SSF50952">
    <property type="entry name" value="Soluble quinoprotein glucose dehydrogenase"/>
    <property type="match status" value="1"/>
</dbReference>
<name>I3ZK23_TERRK</name>
<evidence type="ECO:0000313" key="6">
    <source>
        <dbReference type="Proteomes" id="UP000006056"/>
    </source>
</evidence>
<dbReference type="STRING" id="926566.Terro_3376"/>
<organism evidence="5 6">
    <name type="scientific">Terriglobus roseus (strain DSM 18391 / NRRL B-41598 / KBS 63)</name>
    <dbReference type="NCBI Taxonomy" id="926566"/>
    <lineage>
        <taxon>Bacteria</taxon>
        <taxon>Pseudomonadati</taxon>
        <taxon>Acidobacteriota</taxon>
        <taxon>Terriglobia</taxon>
        <taxon>Terriglobales</taxon>
        <taxon>Acidobacteriaceae</taxon>
        <taxon>Terriglobus</taxon>
    </lineage>
</organism>
<dbReference type="InterPro" id="IPR054539">
    <property type="entry name" value="Beta-prop_PDH"/>
</dbReference>
<dbReference type="Pfam" id="PF22807">
    <property type="entry name" value="TrAA12"/>
    <property type="match status" value="2"/>
</dbReference>
<gene>
    <name evidence="5" type="ordered locus">Terro_3376</name>
</gene>
<feature type="signal peptide" evidence="3">
    <location>
        <begin position="1"/>
        <end position="19"/>
    </location>
</feature>
<evidence type="ECO:0000256" key="1">
    <source>
        <dbReference type="ARBA" id="ARBA00022737"/>
    </source>
</evidence>
<keyword evidence="1" id="KW-0677">Repeat</keyword>
<evidence type="ECO:0000256" key="3">
    <source>
        <dbReference type="SAM" id="SignalP"/>
    </source>
</evidence>
<keyword evidence="6" id="KW-1185">Reference proteome</keyword>
<dbReference type="InterPro" id="IPR011041">
    <property type="entry name" value="Quinoprot_gluc/sorb_DH_b-prop"/>
</dbReference>
<dbReference type="Gene3D" id="2.120.10.30">
    <property type="entry name" value="TolB, C-terminal domain"/>
    <property type="match status" value="1"/>
</dbReference>
<dbReference type="PROSITE" id="PS51125">
    <property type="entry name" value="NHL"/>
    <property type="match status" value="1"/>
</dbReference>
<feature type="domain" description="Pyrroloquinoline quinone-dependent pyranose dehydrogenase beta-propeller" evidence="4">
    <location>
        <begin position="26"/>
        <end position="226"/>
    </location>
</feature>
<dbReference type="HOGENOM" id="CLU_024435_2_0_0"/>
<evidence type="ECO:0000313" key="5">
    <source>
        <dbReference type="EMBL" id="AFL89591.1"/>
    </source>
</evidence>
<dbReference type="RefSeq" id="WP_014786852.1">
    <property type="nucleotide sequence ID" value="NC_018014.1"/>
</dbReference>
<reference evidence="5 6" key="1">
    <citation type="submission" date="2012-06" db="EMBL/GenBank/DDBJ databases">
        <title>Complete genome of Terriglobus roseus DSM 18391.</title>
        <authorList>
            <consortium name="US DOE Joint Genome Institute (JGI-PGF)"/>
            <person name="Lucas S."/>
            <person name="Copeland A."/>
            <person name="Lapidus A."/>
            <person name="Glavina del Rio T."/>
            <person name="Dalin E."/>
            <person name="Tice H."/>
            <person name="Bruce D."/>
            <person name="Goodwin L."/>
            <person name="Pitluck S."/>
            <person name="Peters L."/>
            <person name="Mikhailova N."/>
            <person name="Munk A.C.C."/>
            <person name="Kyrpides N."/>
            <person name="Mavromatis K."/>
            <person name="Ivanova N."/>
            <person name="Brettin T."/>
            <person name="Detter J.C."/>
            <person name="Han C."/>
            <person name="Larimer F."/>
            <person name="Land M."/>
            <person name="Hauser L."/>
            <person name="Markowitz V."/>
            <person name="Cheng J.-F."/>
            <person name="Hugenholtz P."/>
            <person name="Woyke T."/>
            <person name="Wu D."/>
            <person name="Brambilla E."/>
            <person name="Klenk H.-P."/>
            <person name="Eisen J.A."/>
        </authorList>
    </citation>
    <scope>NUCLEOTIDE SEQUENCE [LARGE SCALE GENOMIC DNA]</scope>
    <source>
        <strain evidence="6">DSM 18391 / NRRL B-41598 / KBS 63</strain>
    </source>
</reference>
<feature type="domain" description="Pyrroloquinoline quinone-dependent pyranose dehydrogenase beta-propeller" evidence="4">
    <location>
        <begin position="298"/>
        <end position="408"/>
    </location>
</feature>
<dbReference type="EMBL" id="CP003379">
    <property type="protein sequence ID" value="AFL89591.1"/>
    <property type="molecule type" value="Genomic_DNA"/>
</dbReference>
<sequence length="412" mass="43661">MKNFAIALALGLLTGTLLAQEPDSLTLPKGFHATVVAEGLGAARHITVRDNGDLYVSMRRVKGVQAGIVGLRLGSDGKAVQTEHFGAVDGGTGIRMYKGALYAATLTAVYRFTFDGNALVPKAEPQVIVEGIPPGGHGLAFDGAGRMYVSLGANANLCADPKVPKGTKPVGLKPCPLLDTRAGVWSFDDAKPGQKFVEGEHYATGIRDMTALDWHKGDALYGGMHGRDGTHSAFPELVSQADDDAIPDEIFRIAKSTDMGWPYTYWDGARKLRLTAPEYGGDGKTPAAASYAAPVAAFFQPRRAGLLDIAFYGGKRFPKMYRDGAFVALHGAADEGGENGQAGYNVVFIPFKGNKAGAPMVFADGFAGPTMDDKNAKRAIYRPVGIAVAPDGTLYVADSNKGRIWRITYAGK</sequence>
<dbReference type="OrthoDB" id="9770043at2"/>
<evidence type="ECO:0000256" key="2">
    <source>
        <dbReference type="PROSITE-ProRule" id="PRU00504"/>
    </source>
</evidence>
<protein>
    <submittedName>
        <fullName evidence="5">Glucose/sorbosone dehydrogenase</fullName>
    </submittedName>
</protein>
<dbReference type="KEGG" id="trs:Terro_3376"/>
<dbReference type="InterPro" id="IPR011042">
    <property type="entry name" value="6-blade_b-propeller_TolB-like"/>
</dbReference>
<keyword evidence="3" id="KW-0732">Signal</keyword>
<feature type="repeat" description="NHL" evidence="2">
    <location>
        <begin position="381"/>
        <end position="410"/>
    </location>
</feature>
<dbReference type="eggNOG" id="COG2133">
    <property type="taxonomic scope" value="Bacteria"/>
</dbReference>
<dbReference type="InterPro" id="IPR001258">
    <property type="entry name" value="NHL_repeat"/>
</dbReference>
<evidence type="ECO:0000259" key="4">
    <source>
        <dbReference type="Pfam" id="PF22807"/>
    </source>
</evidence>
<feature type="chain" id="PRO_5003684776" evidence="3">
    <location>
        <begin position="20"/>
        <end position="412"/>
    </location>
</feature>
<accession>I3ZK23</accession>
<dbReference type="Proteomes" id="UP000006056">
    <property type="component" value="Chromosome"/>
</dbReference>
<proteinExistence type="predicted"/>
<dbReference type="PANTHER" id="PTHR19328:SF53">
    <property type="entry name" value="MEMBRANE PROTEIN"/>
    <property type="match status" value="1"/>
</dbReference>
<dbReference type="AlphaFoldDB" id="I3ZK23"/>